<protein>
    <submittedName>
        <fullName evidence="2">Uncharacterized protein</fullName>
    </submittedName>
</protein>
<reference evidence="2" key="1">
    <citation type="submission" date="2015-10" db="EMBL/GenBank/DDBJ databases">
        <authorList>
            <person name="Gilbert D.G."/>
        </authorList>
    </citation>
    <scope>NUCLEOTIDE SEQUENCE</scope>
    <source>
        <strain evidence="2">Phyl III-seqv23</strain>
    </source>
</reference>
<gene>
    <name evidence="2" type="ORF">RUN39_v1_730020</name>
</gene>
<organism evidence="2">
    <name type="scientific">Ralstonia solanacearum</name>
    <name type="common">Pseudomonas solanacearum</name>
    <dbReference type="NCBI Taxonomy" id="305"/>
    <lineage>
        <taxon>Bacteria</taxon>
        <taxon>Pseudomonadati</taxon>
        <taxon>Pseudomonadota</taxon>
        <taxon>Betaproteobacteria</taxon>
        <taxon>Burkholderiales</taxon>
        <taxon>Burkholderiaceae</taxon>
        <taxon>Ralstonia</taxon>
        <taxon>Ralstonia solanacearum species complex</taxon>
    </lineage>
</organism>
<feature type="region of interest" description="Disordered" evidence="1">
    <location>
        <begin position="1"/>
        <end position="30"/>
    </location>
</feature>
<name>A0A0S4TW09_RALSL</name>
<evidence type="ECO:0000256" key="1">
    <source>
        <dbReference type="SAM" id="MobiDB-lite"/>
    </source>
</evidence>
<evidence type="ECO:0000313" key="2">
    <source>
        <dbReference type="EMBL" id="CUV14190.1"/>
    </source>
</evidence>
<dbReference type="EMBL" id="LN899819">
    <property type="protein sequence ID" value="CUV14190.1"/>
    <property type="molecule type" value="Genomic_DNA"/>
</dbReference>
<sequence>MRASRSPRLLSRTSGVRQQDVGTPPTTLAPRARTMPHALLRGRVDTVCQGPCAWAANHPQSVVRRTFAGNPLRKSKR</sequence>
<dbReference type="AlphaFoldDB" id="A0A0S4TW09"/>
<accession>A0A0S4TW09</accession>
<feature type="compositionally biased region" description="Polar residues" evidence="1">
    <location>
        <begin position="11"/>
        <end position="21"/>
    </location>
</feature>
<proteinExistence type="predicted"/>